<sequence>MREVTDPSVERMPAISTAIYPAPTTTVRLSTRVRKEVTHVSSELLSKSLHNRCNVYYK</sequence>
<name>A0A0E9TNV5_ANGAN</name>
<dbReference type="EMBL" id="GBXM01053420">
    <property type="protein sequence ID" value="JAH55157.1"/>
    <property type="molecule type" value="Transcribed_RNA"/>
</dbReference>
<reference evidence="1" key="1">
    <citation type="submission" date="2014-11" db="EMBL/GenBank/DDBJ databases">
        <authorList>
            <person name="Amaro Gonzalez C."/>
        </authorList>
    </citation>
    <scope>NUCLEOTIDE SEQUENCE</scope>
</reference>
<reference evidence="1" key="2">
    <citation type="journal article" date="2015" name="Fish Shellfish Immunol.">
        <title>Early steps in the European eel (Anguilla anguilla)-Vibrio vulnificus interaction in the gills: Role of the RtxA13 toxin.</title>
        <authorList>
            <person name="Callol A."/>
            <person name="Pajuelo D."/>
            <person name="Ebbesson L."/>
            <person name="Teles M."/>
            <person name="MacKenzie S."/>
            <person name="Amaro C."/>
        </authorList>
    </citation>
    <scope>NUCLEOTIDE SEQUENCE</scope>
</reference>
<proteinExistence type="predicted"/>
<organism evidence="1">
    <name type="scientific">Anguilla anguilla</name>
    <name type="common">European freshwater eel</name>
    <name type="synonym">Muraena anguilla</name>
    <dbReference type="NCBI Taxonomy" id="7936"/>
    <lineage>
        <taxon>Eukaryota</taxon>
        <taxon>Metazoa</taxon>
        <taxon>Chordata</taxon>
        <taxon>Craniata</taxon>
        <taxon>Vertebrata</taxon>
        <taxon>Euteleostomi</taxon>
        <taxon>Actinopterygii</taxon>
        <taxon>Neopterygii</taxon>
        <taxon>Teleostei</taxon>
        <taxon>Anguilliformes</taxon>
        <taxon>Anguillidae</taxon>
        <taxon>Anguilla</taxon>
    </lineage>
</organism>
<accession>A0A0E9TNV5</accession>
<protein>
    <submittedName>
        <fullName evidence="1">Uncharacterized protein</fullName>
    </submittedName>
</protein>
<dbReference type="AlphaFoldDB" id="A0A0E9TNV5"/>
<evidence type="ECO:0000313" key="1">
    <source>
        <dbReference type="EMBL" id="JAH55157.1"/>
    </source>
</evidence>